<keyword evidence="2" id="KW-1185">Reference proteome</keyword>
<organism evidence="1 2">
    <name type="scientific">Nocardioides pocheonensis</name>
    <dbReference type="NCBI Taxonomy" id="661485"/>
    <lineage>
        <taxon>Bacteria</taxon>
        <taxon>Bacillati</taxon>
        <taxon>Actinomycetota</taxon>
        <taxon>Actinomycetes</taxon>
        <taxon>Propionibacteriales</taxon>
        <taxon>Nocardioidaceae</taxon>
        <taxon>Nocardioides</taxon>
    </lineage>
</organism>
<proteinExistence type="predicted"/>
<dbReference type="Proteomes" id="UP000279994">
    <property type="component" value="Unassembled WGS sequence"/>
</dbReference>
<dbReference type="AlphaFoldDB" id="A0A3N0GJP8"/>
<dbReference type="EMBL" id="RJSF01000044">
    <property type="protein sequence ID" value="RNM12669.1"/>
    <property type="molecule type" value="Genomic_DNA"/>
</dbReference>
<accession>A0A3N0GJP8</accession>
<evidence type="ECO:0000313" key="2">
    <source>
        <dbReference type="Proteomes" id="UP000279994"/>
    </source>
</evidence>
<dbReference type="RefSeq" id="WP_123224432.1">
    <property type="nucleotide sequence ID" value="NZ_RJSF01000044.1"/>
</dbReference>
<reference evidence="1 2" key="1">
    <citation type="submission" date="2018-11" db="EMBL/GenBank/DDBJ databases">
        <authorList>
            <person name="Li F."/>
        </authorList>
    </citation>
    <scope>NUCLEOTIDE SEQUENCE [LARGE SCALE GENOMIC DNA]</scope>
    <source>
        <strain evidence="1 2">Gsoil 818</strain>
    </source>
</reference>
<sequence length="191" mass="19706">MDGARSRTRARRGQVRRHRRALATGLLLLATALGGVRAFALAEAAGQDPATLQIDGATLRVTGVEQVVGTAAADLMGGMAHNISGYVPQDEMMLSVSVEITAGAQPSTYEARRIVARAVGARTPLMAAGGSLGSGFLDAHGRVVGTVTFVVPRNGSHLVLSVRGSPRSIDLAAVDQVAPGHEGHDHGTTTR</sequence>
<gene>
    <name evidence="1" type="ORF">EFL26_18880</name>
</gene>
<evidence type="ECO:0000313" key="1">
    <source>
        <dbReference type="EMBL" id="RNM12669.1"/>
    </source>
</evidence>
<protein>
    <recommendedName>
        <fullName evidence="3">DUF4352 domain-containing protein</fullName>
    </recommendedName>
</protein>
<evidence type="ECO:0008006" key="3">
    <source>
        <dbReference type="Google" id="ProtNLM"/>
    </source>
</evidence>
<comment type="caution">
    <text evidence="1">The sequence shown here is derived from an EMBL/GenBank/DDBJ whole genome shotgun (WGS) entry which is preliminary data.</text>
</comment>
<name>A0A3N0GJP8_9ACTN</name>